<dbReference type="KEGG" id="acob:P0Y56_00370"/>
<evidence type="ECO:0000313" key="2">
    <source>
        <dbReference type="EMBL" id="WEK46779.1"/>
    </source>
</evidence>
<dbReference type="Pfam" id="PF13689">
    <property type="entry name" value="DUF4154"/>
    <property type="match status" value="1"/>
</dbReference>
<evidence type="ECO:0000256" key="1">
    <source>
        <dbReference type="SAM" id="SignalP"/>
    </source>
</evidence>
<dbReference type="EMBL" id="CP119316">
    <property type="protein sequence ID" value="WEK46779.1"/>
    <property type="molecule type" value="Genomic_DNA"/>
</dbReference>
<reference evidence="2" key="1">
    <citation type="submission" date="2023-03" db="EMBL/GenBank/DDBJ databases">
        <title>Andean soil-derived lignocellulolytic bacterial consortium as a source of novel taxa and putative plastic-active enzymes.</title>
        <authorList>
            <person name="Diaz-Garcia L."/>
            <person name="Chuvochina M."/>
            <person name="Feuerriegel G."/>
            <person name="Bunk B."/>
            <person name="Sproer C."/>
            <person name="Streit W.R."/>
            <person name="Rodriguez L.M."/>
            <person name="Overmann J."/>
            <person name="Jimenez D.J."/>
        </authorList>
    </citation>
    <scope>NUCLEOTIDE SEQUENCE</scope>
    <source>
        <strain evidence="2">MAG 26</strain>
    </source>
</reference>
<feature type="signal peptide" evidence="1">
    <location>
        <begin position="1"/>
        <end position="26"/>
    </location>
</feature>
<feature type="chain" id="PRO_5042562372" evidence="1">
    <location>
        <begin position="27"/>
        <end position="179"/>
    </location>
</feature>
<organism evidence="2 3">
    <name type="scientific">Candidatus Andeanibacterium colombiense</name>
    <dbReference type="NCBI Taxonomy" id="3121345"/>
    <lineage>
        <taxon>Bacteria</taxon>
        <taxon>Pseudomonadati</taxon>
        <taxon>Pseudomonadota</taxon>
        <taxon>Alphaproteobacteria</taxon>
        <taxon>Sphingomonadales</taxon>
        <taxon>Sphingomonadaceae</taxon>
        <taxon>Candidatus Andeanibacterium</taxon>
    </lineage>
</organism>
<protein>
    <submittedName>
        <fullName evidence="2">YfiR family protein</fullName>
    </submittedName>
</protein>
<sequence>MSKSTVFWFALAGFLLPATASQALNAQNDSGGDPYAVPAARMVVAFAEYTRWPSDPRLFQLCIVGSAAHADEFRNLALADGRRINARRIAATAVDAASCQLLYLGEMPADAVRGLTEKVRGKGVLTIAEADPQCRSNAMFCLQYRAGLLSFKMNLDAISRSGLKVDPRVLRLSASKGEI</sequence>
<keyword evidence="1" id="KW-0732">Signal</keyword>
<gene>
    <name evidence="2" type="ORF">P0Y56_00370</name>
</gene>
<accession>A0AAJ6BMU5</accession>
<proteinExistence type="predicted"/>
<dbReference type="InterPro" id="IPR025293">
    <property type="entry name" value="YfiR/HmsC-like"/>
</dbReference>
<dbReference type="Proteomes" id="UP001218362">
    <property type="component" value="Chromosome"/>
</dbReference>
<dbReference type="AlphaFoldDB" id="A0AAJ6BMU5"/>
<name>A0AAJ6BMU5_9SPHN</name>
<evidence type="ECO:0000313" key="3">
    <source>
        <dbReference type="Proteomes" id="UP001218362"/>
    </source>
</evidence>